<name>A0A6J6WDD0_9ZZZZ</name>
<protein>
    <submittedName>
        <fullName evidence="1">Unannotated protein</fullName>
    </submittedName>
</protein>
<reference evidence="1" key="1">
    <citation type="submission" date="2020-05" db="EMBL/GenBank/DDBJ databases">
        <authorList>
            <person name="Chiriac C."/>
            <person name="Salcher M."/>
            <person name="Ghai R."/>
            <person name="Kavagutti S V."/>
        </authorList>
    </citation>
    <scope>NUCLEOTIDE SEQUENCE</scope>
</reference>
<proteinExistence type="predicted"/>
<dbReference type="EMBL" id="CAEZZS010000066">
    <property type="protein sequence ID" value="CAB4783172.1"/>
    <property type="molecule type" value="Genomic_DNA"/>
</dbReference>
<accession>A0A6J6WDD0</accession>
<sequence length="547" mass="61150">MSLWQESAFDAMTAIGHRIDRERGGQPYFWTDLISKPPQLKHQSWDYCDMSGRWIDALIRGRLMTGSSLHLEDEEILKKFMLSRAGEDGLFYNEAKPEYGSTYAADMFCQSRVFLGLNTWFQNSGSNVVEGHLVRLSNRLANVAQWEGKYAWFPGSEWRDDRWLDADGTIAKFDPKVASALKAPGYRTTLLGGLVEYAELLDDKEAKRLALGLALNYIDRSGAIAPDGSYVGHTHSGGVLPTVLGVLRCGIALGDENLINWARKVYDFTITQISSFGWLADGIGFASDYFWGDFCETCGLADFIEIGILLTENKIGDYWNVVERCARNQLLENQIKDVKGLFNGPVSENLVAATIGSFACCALPNSYLGWDQGLEGCCIGSGIRAIYLFWRHGVKDDGQKLIINVPISRETEIAHVYSDDPFVGLLRIVMRRSGSVDLRKPFGNSGPIRITVNSKESSNLGEGEWFYLTGLAAGDEIIMKYGLPESKEKTVIAGKSYDLSWRGRTVMEINPPGKICLTYQRSNYLQSNKSKPDKVFAAEYREKLLPW</sequence>
<gene>
    <name evidence="1" type="ORF">UFOPK2922_01189</name>
</gene>
<dbReference type="AlphaFoldDB" id="A0A6J6WDD0"/>
<organism evidence="1">
    <name type="scientific">freshwater metagenome</name>
    <dbReference type="NCBI Taxonomy" id="449393"/>
    <lineage>
        <taxon>unclassified sequences</taxon>
        <taxon>metagenomes</taxon>
        <taxon>ecological metagenomes</taxon>
    </lineage>
</organism>
<evidence type="ECO:0000313" key="1">
    <source>
        <dbReference type="EMBL" id="CAB4783172.1"/>
    </source>
</evidence>